<protein>
    <submittedName>
        <fullName evidence="1">Uncharacterized protein</fullName>
    </submittedName>
</protein>
<dbReference type="AlphaFoldDB" id="C0PR15"/>
<dbReference type="EMBL" id="BT070755">
    <property type="protein sequence ID" value="ACN40255.1"/>
    <property type="molecule type" value="mRNA"/>
</dbReference>
<evidence type="ECO:0000313" key="1">
    <source>
        <dbReference type="EMBL" id="ACN40255.1"/>
    </source>
</evidence>
<reference evidence="1" key="1">
    <citation type="submission" date="2009-02" db="EMBL/GenBank/DDBJ databases">
        <title>Full length sequence-verified cDNA sequences from Sitka spruce (Picea sitchensis).</title>
        <authorList>
            <person name="Reid K.E."/>
            <person name="Liao N."/>
            <person name="Ralph S."/>
            <person name="Kolosova N."/>
            <person name="Oddy C."/>
            <person name="Moore R."/>
            <person name="Mayo M."/>
            <person name="Wagner S."/>
            <person name="King J."/>
            <person name="Yanchuk A."/>
            <person name="Holt R."/>
            <person name="Jones S."/>
            <person name="Marra M."/>
            <person name="Ritland C.E."/>
            <person name="Ritland K."/>
            <person name="Bohlmann J."/>
        </authorList>
    </citation>
    <scope>NUCLEOTIDE SEQUENCE</scope>
    <source>
        <tissue evidence="1">Green portion of the leader tissue</tissue>
    </source>
</reference>
<organism evidence="1">
    <name type="scientific">Picea sitchensis</name>
    <name type="common">Sitka spruce</name>
    <name type="synonym">Pinus sitchensis</name>
    <dbReference type="NCBI Taxonomy" id="3332"/>
    <lineage>
        <taxon>Eukaryota</taxon>
        <taxon>Viridiplantae</taxon>
        <taxon>Streptophyta</taxon>
        <taxon>Embryophyta</taxon>
        <taxon>Tracheophyta</taxon>
        <taxon>Spermatophyta</taxon>
        <taxon>Pinopsida</taxon>
        <taxon>Pinidae</taxon>
        <taxon>Conifers I</taxon>
        <taxon>Pinales</taxon>
        <taxon>Pinaceae</taxon>
        <taxon>Picea</taxon>
    </lineage>
</organism>
<name>C0PR15_PICSI</name>
<sequence length="45" mass="5133">MKFTCLPDAFPSADVWLMHLIFVFGLTDICTEKRGSIIVGVYFHI</sequence>
<proteinExistence type="evidence at transcript level"/>
<accession>C0PR15</accession>